<dbReference type="InterPro" id="IPR024158">
    <property type="entry name" value="Mt_import_TIM15"/>
</dbReference>
<dbReference type="GeneID" id="28729621"/>
<keyword evidence="1" id="KW-0479">Metal-binding</keyword>
<evidence type="ECO:0000256" key="2">
    <source>
        <dbReference type="ARBA" id="ARBA00022771"/>
    </source>
</evidence>
<gene>
    <name evidence="7" type="ORF">Malapachy_3271</name>
</gene>
<organism evidence="7 8">
    <name type="scientific">Malassezia pachydermatis</name>
    <dbReference type="NCBI Taxonomy" id="77020"/>
    <lineage>
        <taxon>Eukaryota</taxon>
        <taxon>Fungi</taxon>
        <taxon>Dikarya</taxon>
        <taxon>Basidiomycota</taxon>
        <taxon>Ustilaginomycotina</taxon>
        <taxon>Malasseziomycetes</taxon>
        <taxon>Malasseziales</taxon>
        <taxon>Malasseziaceae</taxon>
        <taxon>Malassezia</taxon>
    </lineage>
</organism>
<dbReference type="RefSeq" id="XP_017993644.1">
    <property type="nucleotide sequence ID" value="XM_018137745.1"/>
</dbReference>
<evidence type="ECO:0000256" key="3">
    <source>
        <dbReference type="ARBA" id="ARBA00022833"/>
    </source>
</evidence>
<dbReference type="InterPro" id="IPR007853">
    <property type="entry name" value="Znf_DNL-typ"/>
</dbReference>
<dbReference type="GO" id="GO:0005739">
    <property type="term" value="C:mitochondrion"/>
    <property type="evidence" value="ECO:0007669"/>
    <property type="project" value="TreeGrafter"/>
</dbReference>
<dbReference type="PANTHER" id="PTHR20922:SF13">
    <property type="entry name" value="DNL-TYPE ZINC FINGER PROTEIN"/>
    <property type="match status" value="1"/>
</dbReference>
<sequence length="129" mass="14364">MAKPLPVVVRPLSTTVRRWDAPDTMQIQPRLQLTFTCTVPGCGTRSTHEFTKHSYTKGIVLVECPGCKNRHLIADNLGWFTETKDEPRTVEEIVRAKGGRVRIGTLHNDGETIEIESDSDDPTSSTKTS</sequence>
<keyword evidence="8" id="KW-1185">Reference proteome</keyword>
<accession>A0A0M9VQX6</accession>
<comment type="caution">
    <text evidence="7">The sequence shown here is derived from an EMBL/GenBank/DDBJ whole genome shotgun (WGS) entry which is preliminary data.</text>
</comment>
<feature type="region of interest" description="Disordered" evidence="5">
    <location>
        <begin position="107"/>
        <end position="129"/>
    </location>
</feature>
<dbReference type="GO" id="GO:0030150">
    <property type="term" value="P:protein import into mitochondrial matrix"/>
    <property type="evidence" value="ECO:0007669"/>
    <property type="project" value="TreeGrafter"/>
</dbReference>
<reference evidence="7 8" key="1">
    <citation type="submission" date="2015-07" db="EMBL/GenBank/DDBJ databases">
        <title>Draft Genome Sequence of Malassezia furfur CBS1878 and Malassezia pachydermatis CBS1879.</title>
        <authorList>
            <person name="Triana S."/>
            <person name="Ohm R."/>
            <person name="Gonzalez A."/>
            <person name="DeCock H."/>
            <person name="Restrepo S."/>
            <person name="Celis A."/>
        </authorList>
    </citation>
    <scope>NUCLEOTIDE SEQUENCE [LARGE SCALE GENOMIC DNA]</scope>
    <source>
        <strain evidence="7 8">CBS 1879</strain>
    </source>
</reference>
<keyword evidence="3" id="KW-0862">Zinc</keyword>
<dbReference type="GO" id="GO:0051087">
    <property type="term" value="F:protein-folding chaperone binding"/>
    <property type="evidence" value="ECO:0007669"/>
    <property type="project" value="TreeGrafter"/>
</dbReference>
<feature type="compositionally biased region" description="Acidic residues" evidence="5">
    <location>
        <begin position="111"/>
        <end position="121"/>
    </location>
</feature>
<proteinExistence type="predicted"/>
<evidence type="ECO:0000256" key="5">
    <source>
        <dbReference type="SAM" id="MobiDB-lite"/>
    </source>
</evidence>
<dbReference type="GO" id="GO:0008270">
    <property type="term" value="F:zinc ion binding"/>
    <property type="evidence" value="ECO:0007669"/>
    <property type="project" value="UniProtKB-KW"/>
</dbReference>
<dbReference type="PROSITE" id="PS51501">
    <property type="entry name" value="ZF_DNL"/>
    <property type="match status" value="1"/>
</dbReference>
<dbReference type="AlphaFoldDB" id="A0A0M9VQX6"/>
<evidence type="ECO:0000259" key="6">
    <source>
        <dbReference type="PROSITE" id="PS51501"/>
    </source>
</evidence>
<dbReference type="VEuPathDB" id="FungiDB:Malapachy_3271"/>
<dbReference type="Proteomes" id="UP000037751">
    <property type="component" value="Unassembled WGS sequence"/>
</dbReference>
<name>A0A0M9VQX6_9BASI</name>
<dbReference type="EMBL" id="LGAV01000001">
    <property type="protein sequence ID" value="KOS16012.1"/>
    <property type="molecule type" value="Genomic_DNA"/>
</dbReference>
<evidence type="ECO:0000256" key="4">
    <source>
        <dbReference type="PROSITE-ProRule" id="PRU00834"/>
    </source>
</evidence>
<evidence type="ECO:0000313" key="7">
    <source>
        <dbReference type="EMBL" id="KOS16012.1"/>
    </source>
</evidence>
<feature type="domain" description="DNL-type" evidence="6">
    <location>
        <begin position="28"/>
        <end position="126"/>
    </location>
</feature>
<dbReference type="OrthoDB" id="512667at2759"/>
<dbReference type="GO" id="GO:0006457">
    <property type="term" value="P:protein folding"/>
    <property type="evidence" value="ECO:0007669"/>
    <property type="project" value="TreeGrafter"/>
</dbReference>
<dbReference type="Pfam" id="PF05180">
    <property type="entry name" value="zf-DNL"/>
    <property type="match status" value="1"/>
</dbReference>
<evidence type="ECO:0000256" key="1">
    <source>
        <dbReference type="ARBA" id="ARBA00022723"/>
    </source>
</evidence>
<protein>
    <submittedName>
        <fullName evidence="7">Zf-dnl-domain-containing protein</fullName>
    </submittedName>
</protein>
<keyword evidence="2 4" id="KW-0863">Zinc-finger</keyword>
<dbReference type="GO" id="GO:0050821">
    <property type="term" value="P:protein stabilization"/>
    <property type="evidence" value="ECO:0007669"/>
    <property type="project" value="TreeGrafter"/>
</dbReference>
<dbReference type="PANTHER" id="PTHR20922">
    <property type="entry name" value="DNL-TYPE ZINC FINGER PROTEIN"/>
    <property type="match status" value="1"/>
</dbReference>
<evidence type="ECO:0000313" key="8">
    <source>
        <dbReference type="Proteomes" id="UP000037751"/>
    </source>
</evidence>